<dbReference type="OrthoDB" id="7698527at2759"/>
<evidence type="ECO:0000313" key="3">
    <source>
        <dbReference type="Proteomes" id="UP000499080"/>
    </source>
</evidence>
<evidence type="ECO:0000256" key="1">
    <source>
        <dbReference type="SAM" id="Phobius"/>
    </source>
</evidence>
<keyword evidence="3" id="KW-1185">Reference proteome</keyword>
<accession>A0A4Y2NIS9</accession>
<protein>
    <submittedName>
        <fullName evidence="2">Uncharacterized protein</fullName>
    </submittedName>
</protein>
<comment type="caution">
    <text evidence="2">The sequence shown here is derived from an EMBL/GenBank/DDBJ whole genome shotgun (WGS) entry which is preliminary data.</text>
</comment>
<sequence>MELKLWNSHLYSWNRRILLPYTWSDSDCGQLYIFDTSEANNRRMKNNQVCLHSVMEKLDSLLRSINPFGESYLQMHPLIQSNPAINVKMVFMEYLDLDLRRYNAPASRIEVAAIFVGHDGEPPANRDIFIYPVADSCKIILHLVSAGNLWFILFYFRMENAVVIPIWNMLRKDLRIVLGLNSCNIIHTGLLFAMHLAFYTTAENSFNSI</sequence>
<evidence type="ECO:0000313" key="2">
    <source>
        <dbReference type="EMBL" id="GBN38460.1"/>
    </source>
</evidence>
<reference evidence="2 3" key="1">
    <citation type="journal article" date="2019" name="Sci. Rep.">
        <title>Orb-weaving spider Araneus ventricosus genome elucidates the spidroin gene catalogue.</title>
        <authorList>
            <person name="Kono N."/>
            <person name="Nakamura H."/>
            <person name="Ohtoshi R."/>
            <person name="Moran D.A.P."/>
            <person name="Shinohara A."/>
            <person name="Yoshida Y."/>
            <person name="Fujiwara M."/>
            <person name="Mori M."/>
            <person name="Tomita M."/>
            <person name="Arakawa K."/>
        </authorList>
    </citation>
    <scope>NUCLEOTIDE SEQUENCE [LARGE SCALE GENOMIC DNA]</scope>
</reference>
<name>A0A4Y2NIS9_ARAVE</name>
<dbReference type="Proteomes" id="UP000499080">
    <property type="component" value="Unassembled WGS sequence"/>
</dbReference>
<feature type="transmembrane region" description="Helical" evidence="1">
    <location>
        <begin position="139"/>
        <end position="156"/>
    </location>
</feature>
<gene>
    <name evidence="2" type="ORF">AVEN_85682_1</name>
</gene>
<feature type="transmembrane region" description="Helical" evidence="1">
    <location>
        <begin position="176"/>
        <end position="198"/>
    </location>
</feature>
<keyword evidence="1" id="KW-0472">Membrane</keyword>
<keyword evidence="1" id="KW-1133">Transmembrane helix</keyword>
<organism evidence="2 3">
    <name type="scientific">Araneus ventricosus</name>
    <name type="common">Orbweaver spider</name>
    <name type="synonym">Epeira ventricosa</name>
    <dbReference type="NCBI Taxonomy" id="182803"/>
    <lineage>
        <taxon>Eukaryota</taxon>
        <taxon>Metazoa</taxon>
        <taxon>Ecdysozoa</taxon>
        <taxon>Arthropoda</taxon>
        <taxon>Chelicerata</taxon>
        <taxon>Arachnida</taxon>
        <taxon>Araneae</taxon>
        <taxon>Araneomorphae</taxon>
        <taxon>Entelegynae</taxon>
        <taxon>Araneoidea</taxon>
        <taxon>Araneidae</taxon>
        <taxon>Araneus</taxon>
    </lineage>
</organism>
<keyword evidence="1" id="KW-0812">Transmembrane</keyword>
<dbReference type="EMBL" id="BGPR01009186">
    <property type="protein sequence ID" value="GBN38460.1"/>
    <property type="molecule type" value="Genomic_DNA"/>
</dbReference>
<proteinExistence type="predicted"/>
<dbReference type="AlphaFoldDB" id="A0A4Y2NIS9"/>